<name>A0AAJ5W916_9SPHI</name>
<sequence>MRYILLAAFVSLICLSCTKKPSLEDPIPSEDVNIIVQKTDTLNVYRFINAKIGKTATARWDLGNNQKAVGDTVIGRYPFKGNYTVTLTVFNGLTAVDKSVLVSFNQDNINLDPFYGLLTGGATATAGKTWVLDSLSDAHVKLINSGSTTPWNKLAKSGKGVYDDELNFKLAGFECTYNNHNTSYVHGGTIDGITQFRFKELNANWGTATNPVADGGDLTINYTPAKPVQKWTMEIRGGKHYLRLYDGAFFFFYRGCADIIEYEISSISENEMIVTHTETIPASRAASAWKDVYLLIRKGYVR</sequence>
<gene>
    <name evidence="2" type="ORF">P0Y49_20935</name>
</gene>
<reference evidence="2" key="1">
    <citation type="submission" date="2023-03" db="EMBL/GenBank/DDBJ databases">
        <title>Andean soil-derived lignocellulolytic bacterial consortium as a source of novel taxa and putative plastic-active enzymes.</title>
        <authorList>
            <person name="Diaz-Garcia L."/>
            <person name="Chuvochina M."/>
            <person name="Feuerriegel G."/>
            <person name="Bunk B."/>
            <person name="Sproer C."/>
            <person name="Streit W.R."/>
            <person name="Rodriguez L.M."/>
            <person name="Overmann J."/>
            <person name="Jimenez D.J."/>
        </authorList>
    </citation>
    <scope>NUCLEOTIDE SEQUENCE</scope>
    <source>
        <strain evidence="2">MAG 3858</strain>
    </source>
</reference>
<organism evidence="2 3">
    <name type="scientific">Candidatus Pedobacter colombiensis</name>
    <dbReference type="NCBI Taxonomy" id="3121371"/>
    <lineage>
        <taxon>Bacteria</taxon>
        <taxon>Pseudomonadati</taxon>
        <taxon>Bacteroidota</taxon>
        <taxon>Sphingobacteriia</taxon>
        <taxon>Sphingobacteriales</taxon>
        <taxon>Sphingobacteriaceae</taxon>
        <taxon>Pedobacter</taxon>
    </lineage>
</organism>
<dbReference type="Gene3D" id="2.60.40.10">
    <property type="entry name" value="Immunoglobulins"/>
    <property type="match status" value="1"/>
</dbReference>
<evidence type="ECO:0000313" key="3">
    <source>
        <dbReference type="Proteomes" id="UP001214530"/>
    </source>
</evidence>
<dbReference type="Pfam" id="PF00801">
    <property type="entry name" value="PKD"/>
    <property type="match status" value="1"/>
</dbReference>
<evidence type="ECO:0000313" key="2">
    <source>
        <dbReference type="EMBL" id="WEK19244.1"/>
    </source>
</evidence>
<dbReference type="InterPro" id="IPR035986">
    <property type="entry name" value="PKD_dom_sf"/>
</dbReference>
<evidence type="ECO:0000259" key="1">
    <source>
        <dbReference type="PROSITE" id="PS50093"/>
    </source>
</evidence>
<accession>A0AAJ5W916</accession>
<dbReference type="EMBL" id="CP119313">
    <property type="protein sequence ID" value="WEK19244.1"/>
    <property type="molecule type" value="Genomic_DNA"/>
</dbReference>
<dbReference type="InterPro" id="IPR013783">
    <property type="entry name" value="Ig-like_fold"/>
</dbReference>
<dbReference type="PROSITE" id="PS50093">
    <property type="entry name" value="PKD"/>
    <property type="match status" value="1"/>
</dbReference>
<feature type="domain" description="PKD" evidence="1">
    <location>
        <begin position="47"/>
        <end position="91"/>
    </location>
</feature>
<dbReference type="InterPro" id="IPR000601">
    <property type="entry name" value="PKD_dom"/>
</dbReference>
<proteinExistence type="predicted"/>
<protein>
    <submittedName>
        <fullName evidence="2">PKD domain-containing protein</fullName>
    </submittedName>
</protein>
<dbReference type="Proteomes" id="UP001214530">
    <property type="component" value="Chromosome"/>
</dbReference>
<dbReference type="AlphaFoldDB" id="A0AAJ5W916"/>
<dbReference type="SUPFAM" id="SSF49299">
    <property type="entry name" value="PKD domain"/>
    <property type="match status" value="1"/>
</dbReference>